<dbReference type="Proteomes" id="UP000247099">
    <property type="component" value="Unassembled WGS sequence"/>
</dbReference>
<feature type="chain" id="PRO_5016404283" description="Peptidase M6" evidence="1">
    <location>
        <begin position="21"/>
        <end position="368"/>
    </location>
</feature>
<dbReference type="AlphaFoldDB" id="A0A317ZH70"/>
<proteinExistence type="predicted"/>
<name>A0A317ZH70_9BACT</name>
<comment type="caution">
    <text evidence="2">The sequence shown here is derived from an EMBL/GenBank/DDBJ whole genome shotgun (WGS) entry which is preliminary data.</text>
</comment>
<sequence>MLRLLIISALIAATLQFSGAGTNPIPPLETKGDVYKTEGPNDPLIYDSTAGAKKAVLLFVDYPNIPEDGDTRKRGKKLLGDGKFQELFAAQSYGKFSVEVEPVHGWRRMPKENKAYDPTTTEGHRDMFVDAFALYPEINLLDYDYIMISMPGRGNFAFGERDDKAIPYRGEKINVALNQGSMSYYVLAHEFAHCMGLPDLYTYTSQVPADAPRNPLGPWDVMSSSGRANGFIGWHRHKFGWLEAGRKTYLKEGRHQITLTPLHADDGISMVVVPADDPDNPSKVFVVECAQPLRMEESELPKPGGVLIYSVDATRPSGQNAVAVHPREDKVNAAFHAGDSFDDESAPLRVNVEQKNEDGSYDIEVTVK</sequence>
<evidence type="ECO:0000256" key="1">
    <source>
        <dbReference type="SAM" id="SignalP"/>
    </source>
</evidence>
<dbReference type="PANTHER" id="PTHR41775:SF1">
    <property type="entry name" value="PEPTIDASE M6-LIKE DOMAIN-CONTAINING PROTEIN"/>
    <property type="match status" value="1"/>
</dbReference>
<reference evidence="2 3" key="1">
    <citation type="submission" date="2018-05" db="EMBL/GenBank/DDBJ databases">
        <title>Coraliomargarita sinensis sp. nov., isolated from a marine solar saltern.</title>
        <authorList>
            <person name="Zhou L.Y."/>
        </authorList>
    </citation>
    <scope>NUCLEOTIDE SEQUENCE [LARGE SCALE GENOMIC DNA]</scope>
    <source>
        <strain evidence="2 3">WN38</strain>
    </source>
</reference>
<dbReference type="PANTHER" id="PTHR41775">
    <property type="entry name" value="SECRETED PROTEIN-RELATED"/>
    <property type="match status" value="1"/>
</dbReference>
<keyword evidence="3" id="KW-1185">Reference proteome</keyword>
<evidence type="ECO:0008006" key="4">
    <source>
        <dbReference type="Google" id="ProtNLM"/>
    </source>
</evidence>
<evidence type="ECO:0000313" key="3">
    <source>
        <dbReference type="Proteomes" id="UP000247099"/>
    </source>
</evidence>
<organism evidence="2 3">
    <name type="scientific">Coraliomargarita sinensis</name>
    <dbReference type="NCBI Taxonomy" id="2174842"/>
    <lineage>
        <taxon>Bacteria</taxon>
        <taxon>Pseudomonadati</taxon>
        <taxon>Verrucomicrobiota</taxon>
        <taxon>Opitutia</taxon>
        <taxon>Puniceicoccales</taxon>
        <taxon>Coraliomargaritaceae</taxon>
        <taxon>Coraliomargarita</taxon>
    </lineage>
</organism>
<feature type="signal peptide" evidence="1">
    <location>
        <begin position="1"/>
        <end position="20"/>
    </location>
</feature>
<dbReference type="InParanoid" id="A0A317ZH70"/>
<accession>A0A317ZH70</accession>
<dbReference type="EMBL" id="QHJQ01000002">
    <property type="protein sequence ID" value="PXA05014.1"/>
    <property type="molecule type" value="Genomic_DNA"/>
</dbReference>
<gene>
    <name evidence="2" type="ORF">DDZ13_03350</name>
</gene>
<evidence type="ECO:0000313" key="2">
    <source>
        <dbReference type="EMBL" id="PXA05014.1"/>
    </source>
</evidence>
<keyword evidence="1" id="KW-0732">Signal</keyword>
<protein>
    <recommendedName>
        <fullName evidence="4">Peptidase M6</fullName>
    </recommendedName>
</protein>
<dbReference type="SUPFAM" id="SSF55486">
    <property type="entry name" value="Metalloproteases ('zincins'), catalytic domain"/>
    <property type="match status" value="1"/>
</dbReference>
<dbReference type="OrthoDB" id="9813478at2"/>
<dbReference type="RefSeq" id="WP_110130015.1">
    <property type="nucleotide sequence ID" value="NZ_QHJQ01000002.1"/>
</dbReference>